<dbReference type="GO" id="GO:0030170">
    <property type="term" value="F:pyridoxal phosphate binding"/>
    <property type="evidence" value="ECO:0007669"/>
    <property type="project" value="InterPro"/>
</dbReference>
<gene>
    <name evidence="7" type="ORF">DWV56_00845</name>
    <name evidence="6" type="ORF">DWW32_08845</name>
</gene>
<dbReference type="InterPro" id="IPR015424">
    <property type="entry name" value="PyrdxlP-dep_Trfase"/>
</dbReference>
<evidence type="ECO:0000313" key="7">
    <source>
        <dbReference type="EMBL" id="RGW76656.1"/>
    </source>
</evidence>
<evidence type="ECO:0000313" key="9">
    <source>
        <dbReference type="Proteomes" id="UP000284651"/>
    </source>
</evidence>
<sequence>MKRAKRMDLFQSSIFTELKNMKLDYMKRTGNTTIDFSVGSPNIAPEPSIMKALQDAIMIPENYKYAINELPEMKAAIHDWYKDRYHVELTNDEMICLQGSQEALSTLFLAMCDPGDIVLVPDPYYPIFSDGPKIAGAKVEYMPLLEEYNYIIQLDKIDEEIAKKAKMMIVSYPNNPTCAIAPDSFYEELIAFAKKYDIVVLHDNAYSELVFDGKVGKSFLSFAGAKEVGIELNSFSKTYGMAGARLGVCVGNKEVIECYNTLKSNMDYGIFLPVQYAGIEALRHGGASIHSTCQAYQDRRDALCEIFDSVGWHIASSPATMFAWAKIPDPYEDSYAFTKDLLEKTGIVVTPGQAFGVHGKKYVRLALVQDIEDIKEAAQRIKKSEIFK</sequence>
<dbReference type="PANTHER" id="PTHR42832">
    <property type="entry name" value="AMINO ACID AMINOTRANSFERASE"/>
    <property type="match status" value="1"/>
</dbReference>
<dbReference type="Proteomes" id="UP000265489">
    <property type="component" value="Unassembled WGS sequence"/>
</dbReference>
<comment type="caution">
    <text evidence="6">The sequence shown here is derived from an EMBL/GenBank/DDBJ whole genome shotgun (WGS) entry which is preliminary data.</text>
</comment>
<evidence type="ECO:0000313" key="8">
    <source>
        <dbReference type="Proteomes" id="UP000265489"/>
    </source>
</evidence>
<comment type="similarity">
    <text evidence="4">Belongs to the class-I pyridoxal-phosphate-dependent aminotransferase family.</text>
</comment>
<dbReference type="Gene3D" id="3.40.640.10">
    <property type="entry name" value="Type I PLP-dependent aspartate aminotransferase-like (Major domain)"/>
    <property type="match status" value="1"/>
</dbReference>
<dbReference type="PANTHER" id="PTHR42832:SF3">
    <property type="entry name" value="L-GLUTAMINE--4-(METHYLSULFANYL)-2-OXOBUTANOATE AMINOTRANSFERASE"/>
    <property type="match status" value="1"/>
</dbReference>
<dbReference type="InterPro" id="IPR050881">
    <property type="entry name" value="LL-DAP_aminotransferase"/>
</dbReference>
<organism evidence="6 8">
    <name type="scientific">Holdemanella biformis</name>
    <dbReference type="NCBI Taxonomy" id="1735"/>
    <lineage>
        <taxon>Bacteria</taxon>
        <taxon>Bacillati</taxon>
        <taxon>Bacillota</taxon>
        <taxon>Erysipelotrichia</taxon>
        <taxon>Erysipelotrichales</taxon>
        <taxon>Erysipelotrichaceae</taxon>
        <taxon>Holdemanella</taxon>
    </lineage>
</organism>
<evidence type="ECO:0000256" key="3">
    <source>
        <dbReference type="ARBA" id="ARBA00022679"/>
    </source>
</evidence>
<dbReference type="EC" id="2.6.1.-" evidence="4"/>
<proteinExistence type="inferred from homology"/>
<dbReference type="AlphaFoldDB" id="A0A395W7N9"/>
<dbReference type="GeneID" id="66580098"/>
<evidence type="ECO:0000256" key="2">
    <source>
        <dbReference type="ARBA" id="ARBA00022576"/>
    </source>
</evidence>
<dbReference type="Proteomes" id="UP000284651">
    <property type="component" value="Unassembled WGS sequence"/>
</dbReference>
<dbReference type="Gene3D" id="3.90.1150.10">
    <property type="entry name" value="Aspartate Aminotransferase, domain 1"/>
    <property type="match status" value="1"/>
</dbReference>
<dbReference type="InterPro" id="IPR004839">
    <property type="entry name" value="Aminotransferase_I/II_large"/>
</dbReference>
<dbReference type="GO" id="GO:0008483">
    <property type="term" value="F:transaminase activity"/>
    <property type="evidence" value="ECO:0007669"/>
    <property type="project" value="UniProtKB-KW"/>
</dbReference>
<dbReference type="SUPFAM" id="SSF53383">
    <property type="entry name" value="PLP-dependent transferases"/>
    <property type="match status" value="1"/>
</dbReference>
<dbReference type="InterPro" id="IPR015421">
    <property type="entry name" value="PyrdxlP-dep_Trfase_major"/>
</dbReference>
<dbReference type="EMBL" id="QRYQ01000017">
    <property type="protein sequence ID" value="RGU90519.1"/>
    <property type="molecule type" value="Genomic_DNA"/>
</dbReference>
<evidence type="ECO:0000259" key="5">
    <source>
        <dbReference type="Pfam" id="PF00155"/>
    </source>
</evidence>
<evidence type="ECO:0000256" key="4">
    <source>
        <dbReference type="RuleBase" id="RU000481"/>
    </source>
</evidence>
<dbReference type="Pfam" id="PF00155">
    <property type="entry name" value="Aminotran_1_2"/>
    <property type="match status" value="1"/>
</dbReference>
<dbReference type="CDD" id="cd00609">
    <property type="entry name" value="AAT_like"/>
    <property type="match status" value="1"/>
</dbReference>
<name>A0A395W7N9_9FIRM</name>
<dbReference type="InterPro" id="IPR015422">
    <property type="entry name" value="PyrdxlP-dep_Trfase_small"/>
</dbReference>
<dbReference type="RefSeq" id="WP_118325522.1">
    <property type="nucleotide sequence ID" value="NZ_CATXNH010000006.1"/>
</dbReference>
<evidence type="ECO:0000256" key="1">
    <source>
        <dbReference type="ARBA" id="ARBA00001933"/>
    </source>
</evidence>
<accession>A0A395W7N9</accession>
<dbReference type="InterPro" id="IPR004838">
    <property type="entry name" value="NHTrfase_class1_PyrdxlP-BS"/>
</dbReference>
<dbReference type="PROSITE" id="PS00105">
    <property type="entry name" value="AA_TRANSFER_CLASS_1"/>
    <property type="match status" value="1"/>
</dbReference>
<comment type="cofactor">
    <cofactor evidence="1 4">
        <name>pyridoxal 5'-phosphate</name>
        <dbReference type="ChEBI" id="CHEBI:597326"/>
    </cofactor>
</comment>
<protein>
    <recommendedName>
        <fullName evidence="4">Aminotransferase</fullName>
        <ecNumber evidence="4">2.6.1.-</ecNumber>
    </recommendedName>
</protein>
<dbReference type="EMBL" id="QSAT01000002">
    <property type="protein sequence ID" value="RGW76656.1"/>
    <property type="molecule type" value="Genomic_DNA"/>
</dbReference>
<feature type="domain" description="Aminotransferase class I/classII large" evidence="5">
    <location>
        <begin position="33"/>
        <end position="381"/>
    </location>
</feature>
<reference evidence="8 9" key="1">
    <citation type="submission" date="2018-08" db="EMBL/GenBank/DDBJ databases">
        <title>A genome reference for cultivated species of the human gut microbiota.</title>
        <authorList>
            <person name="Zou Y."/>
            <person name="Xue W."/>
            <person name="Luo G."/>
        </authorList>
    </citation>
    <scope>NUCLEOTIDE SEQUENCE [LARGE SCALE GENOMIC DNA]</scope>
    <source>
        <strain evidence="7 9">AF10-31</strain>
        <strain evidence="6 8">AF15-20</strain>
    </source>
</reference>
<keyword evidence="2 4" id="KW-0032">Aminotransferase</keyword>
<evidence type="ECO:0000313" key="6">
    <source>
        <dbReference type="EMBL" id="RGU90519.1"/>
    </source>
</evidence>
<keyword evidence="3 4" id="KW-0808">Transferase</keyword>